<organism evidence="1 2">
    <name type="scientific">Linum trigynum</name>
    <dbReference type="NCBI Taxonomy" id="586398"/>
    <lineage>
        <taxon>Eukaryota</taxon>
        <taxon>Viridiplantae</taxon>
        <taxon>Streptophyta</taxon>
        <taxon>Embryophyta</taxon>
        <taxon>Tracheophyta</taxon>
        <taxon>Spermatophyta</taxon>
        <taxon>Magnoliopsida</taxon>
        <taxon>eudicotyledons</taxon>
        <taxon>Gunneridae</taxon>
        <taxon>Pentapetalae</taxon>
        <taxon>rosids</taxon>
        <taxon>fabids</taxon>
        <taxon>Malpighiales</taxon>
        <taxon>Linaceae</taxon>
        <taxon>Linum</taxon>
    </lineage>
</organism>
<gene>
    <name evidence="1" type="ORF">LTRI10_LOCUS23709</name>
</gene>
<evidence type="ECO:0000313" key="1">
    <source>
        <dbReference type="EMBL" id="CAL1382382.1"/>
    </source>
</evidence>
<evidence type="ECO:0000313" key="2">
    <source>
        <dbReference type="Proteomes" id="UP001497516"/>
    </source>
</evidence>
<reference evidence="1 2" key="1">
    <citation type="submission" date="2024-04" db="EMBL/GenBank/DDBJ databases">
        <authorList>
            <person name="Fracassetti M."/>
        </authorList>
    </citation>
    <scope>NUCLEOTIDE SEQUENCE [LARGE SCALE GENOMIC DNA]</scope>
</reference>
<dbReference type="EMBL" id="OZ034817">
    <property type="protein sequence ID" value="CAL1382382.1"/>
    <property type="molecule type" value="Genomic_DNA"/>
</dbReference>
<proteinExistence type="predicted"/>
<dbReference type="AlphaFoldDB" id="A0AAV2E993"/>
<protein>
    <submittedName>
        <fullName evidence="1">Uncharacterized protein</fullName>
    </submittedName>
</protein>
<sequence>MSVHVEDDSKKMVSDGYVFRPDMETDGHNFELKSHCALGVSLDFDVLGNGHVRRVVEAFEYNATIKLTKATRFGHVSSEEPQDGRLSKTLHLNEYGSNKGHMVVESRNGLFTNWKVI</sequence>
<keyword evidence="2" id="KW-1185">Reference proteome</keyword>
<accession>A0AAV2E993</accession>
<dbReference type="Proteomes" id="UP001497516">
    <property type="component" value="Chromosome 4"/>
</dbReference>
<name>A0AAV2E993_9ROSI</name>